<dbReference type="PANTHER" id="PTHR43976:SF16">
    <property type="entry name" value="SHORT-CHAIN DEHYDROGENASE_REDUCTASE FAMILY PROTEIN"/>
    <property type="match status" value="1"/>
</dbReference>
<evidence type="ECO:0000313" key="7">
    <source>
        <dbReference type="EMBL" id="MBF9073464.1"/>
    </source>
</evidence>
<accession>A0A931B5L6</accession>
<organism evidence="6 8">
    <name type="scientific">Streptacidiphilus fuscans</name>
    <dbReference type="NCBI Taxonomy" id="2789292"/>
    <lineage>
        <taxon>Bacteria</taxon>
        <taxon>Bacillati</taxon>
        <taxon>Actinomycetota</taxon>
        <taxon>Actinomycetes</taxon>
        <taxon>Kitasatosporales</taxon>
        <taxon>Streptomycetaceae</taxon>
        <taxon>Streptacidiphilus</taxon>
    </lineage>
</organism>
<dbReference type="PRINTS" id="PR00081">
    <property type="entry name" value="GDHRDH"/>
</dbReference>
<name>A0A931B5L6_9ACTN</name>
<evidence type="ECO:0000256" key="1">
    <source>
        <dbReference type="ARBA" id="ARBA00006484"/>
    </source>
</evidence>
<sequence>MVQRQTWFITGSSRGLGRALVRAALEAGDRVVGTARRPEQLAEFAESHGERLLALALDVTDTRAVHAAVADAVGHFGRIDVVVNNAGYLNVAPIETGDDEDFRAQFETNFWGVYNVSKAVIPQLRAQGGGVVVQFSSARGRVGGVPGVASYQAAKFAVDGFSRALAAETAPFGVKVLTVEPSYFATDATGSSMTVHRIPSEYEPTIGAMLERGGGTPPVGDPVRAAEIVVRVVKREHLPTHLLLGVNAVEMSLDYSRRQIEEATTWEQVSRSAGVSEPYPVALPSDSADSADSVDDPGDADGDEAVELSPRDHVRAQTQQILASGTTEGMEMLGSPVVLLTLRGAKSGKLRYTVVMRVEHEGRYAVIASRQGAQDHPTWYYNIKAHPEIRLQDGTVTGSFVAREAEGAERAEWWQRAERAFPSYREYRGRTDRHIPLFVLDPK</sequence>
<dbReference type="InterPro" id="IPR057326">
    <property type="entry name" value="KR_dom"/>
</dbReference>
<dbReference type="CDD" id="cd05374">
    <property type="entry name" value="17beta-HSD-like_SDR_c"/>
    <property type="match status" value="1"/>
</dbReference>
<dbReference type="Proteomes" id="UP000657385">
    <property type="component" value="Unassembled WGS sequence"/>
</dbReference>
<dbReference type="InterPro" id="IPR051911">
    <property type="entry name" value="SDR_oxidoreductase"/>
</dbReference>
<proteinExistence type="inferred from homology"/>
<feature type="domain" description="Ketoreductase" evidence="5">
    <location>
        <begin position="5"/>
        <end position="183"/>
    </location>
</feature>
<dbReference type="GO" id="GO:0016491">
    <property type="term" value="F:oxidoreductase activity"/>
    <property type="evidence" value="ECO:0007669"/>
    <property type="project" value="UniProtKB-KW"/>
</dbReference>
<protein>
    <submittedName>
        <fullName evidence="6">SDR family NAD(P)-dependent oxidoreductase</fullName>
    </submittedName>
</protein>
<dbReference type="SUPFAM" id="SSF51735">
    <property type="entry name" value="NAD(P)-binding Rossmann-fold domains"/>
    <property type="match status" value="1"/>
</dbReference>
<dbReference type="AlphaFoldDB" id="A0A931B5L6"/>
<keyword evidence="8" id="KW-1185">Reference proteome</keyword>
<dbReference type="InterPro" id="IPR002347">
    <property type="entry name" value="SDR_fam"/>
</dbReference>
<gene>
    <name evidence="6" type="ORF">I2501_17710</name>
    <name evidence="7" type="ORF">I2501_36160</name>
</gene>
<dbReference type="Gene3D" id="3.40.50.720">
    <property type="entry name" value="NAD(P)-binding Rossmann-like Domain"/>
    <property type="match status" value="1"/>
</dbReference>
<evidence type="ECO:0000313" key="8">
    <source>
        <dbReference type="Proteomes" id="UP000657385"/>
    </source>
</evidence>
<dbReference type="InterPro" id="IPR004378">
    <property type="entry name" value="F420H2_quin_Rdtase"/>
</dbReference>
<dbReference type="SMART" id="SM00822">
    <property type="entry name" value="PKS_KR"/>
    <property type="match status" value="1"/>
</dbReference>
<dbReference type="InterPro" id="IPR012349">
    <property type="entry name" value="Split_barrel_FMN-bd"/>
</dbReference>
<feature type="region of interest" description="Disordered" evidence="4">
    <location>
        <begin position="264"/>
        <end position="314"/>
    </location>
</feature>
<evidence type="ECO:0000256" key="3">
    <source>
        <dbReference type="RuleBase" id="RU000363"/>
    </source>
</evidence>
<dbReference type="NCBIfam" id="TIGR00026">
    <property type="entry name" value="hi_GC_TIGR00026"/>
    <property type="match status" value="1"/>
</dbReference>
<reference evidence="6" key="1">
    <citation type="submission" date="2020-11" db="EMBL/GenBank/DDBJ databases">
        <title>Isolation and identification of active actinomycetes.</title>
        <authorList>
            <person name="Yu B."/>
        </authorList>
    </citation>
    <scope>NUCLEOTIDE SEQUENCE</scope>
    <source>
        <strain evidence="6">NEAU-YB345</strain>
    </source>
</reference>
<comment type="similarity">
    <text evidence="1 3">Belongs to the short-chain dehydrogenases/reductases (SDR) family.</text>
</comment>
<feature type="compositionally biased region" description="Acidic residues" evidence="4">
    <location>
        <begin position="292"/>
        <end position="306"/>
    </location>
</feature>
<dbReference type="Pfam" id="PF00106">
    <property type="entry name" value="adh_short"/>
    <property type="match status" value="1"/>
</dbReference>
<keyword evidence="2" id="KW-0560">Oxidoreductase</keyword>
<dbReference type="InterPro" id="IPR036291">
    <property type="entry name" value="NAD(P)-bd_dom_sf"/>
</dbReference>
<comment type="caution">
    <text evidence="6">The sequence shown here is derived from an EMBL/GenBank/DDBJ whole genome shotgun (WGS) entry which is preliminary data.</text>
</comment>
<evidence type="ECO:0000259" key="5">
    <source>
        <dbReference type="SMART" id="SM00822"/>
    </source>
</evidence>
<dbReference type="PRINTS" id="PR00080">
    <property type="entry name" value="SDRFAMILY"/>
</dbReference>
<dbReference type="PANTHER" id="PTHR43976">
    <property type="entry name" value="SHORT CHAIN DEHYDROGENASE"/>
    <property type="match status" value="1"/>
</dbReference>
<evidence type="ECO:0000256" key="4">
    <source>
        <dbReference type="SAM" id="MobiDB-lite"/>
    </source>
</evidence>
<evidence type="ECO:0000256" key="2">
    <source>
        <dbReference type="ARBA" id="ARBA00023002"/>
    </source>
</evidence>
<dbReference type="Gene3D" id="2.30.110.10">
    <property type="entry name" value="Electron Transport, Fmn-binding Protein, Chain A"/>
    <property type="match status" value="1"/>
</dbReference>
<evidence type="ECO:0000313" key="6">
    <source>
        <dbReference type="EMBL" id="MBF9069862.1"/>
    </source>
</evidence>
<dbReference type="EMBL" id="JADPRT010000006">
    <property type="protein sequence ID" value="MBF9069862.1"/>
    <property type="molecule type" value="Genomic_DNA"/>
</dbReference>
<dbReference type="Pfam" id="PF04075">
    <property type="entry name" value="F420H2_quin_red"/>
    <property type="match status" value="1"/>
</dbReference>
<dbReference type="EMBL" id="JADPRT010000022">
    <property type="protein sequence ID" value="MBF9073464.1"/>
    <property type="molecule type" value="Genomic_DNA"/>
</dbReference>